<dbReference type="NCBIfam" id="TIGR03902">
    <property type="entry name" value="rhom_GG_sort"/>
    <property type="match status" value="1"/>
</dbReference>
<feature type="transmembrane region" description="Helical" evidence="5">
    <location>
        <begin position="104"/>
        <end position="123"/>
    </location>
</feature>
<feature type="transmembrane region" description="Helical" evidence="5">
    <location>
        <begin position="191"/>
        <end position="210"/>
    </location>
</feature>
<keyword evidence="4 5" id="KW-0472">Membrane</keyword>
<evidence type="ECO:0000259" key="6">
    <source>
        <dbReference type="Pfam" id="PF01694"/>
    </source>
</evidence>
<dbReference type="RefSeq" id="WP_052409292.1">
    <property type="nucleotide sequence ID" value="NZ_CADEVY010000001.1"/>
</dbReference>
<feature type="transmembrane region" description="Helical" evidence="5">
    <location>
        <begin position="32"/>
        <end position="52"/>
    </location>
</feature>
<feature type="transmembrane region" description="Helical" evidence="5">
    <location>
        <begin position="154"/>
        <end position="171"/>
    </location>
</feature>
<sequence>MEGLEGVAGRASPVVPVVPGAGREALAGWGGWSGWLVAGLAIALLQALPPAWREALAFDRAALRGGELWRLVTGHFVHLGWRHAALNLACLAVCMPLMAYRRRALPTLAGLAASSGLLLWAGAPGVAHYVGLSGVIYALAVLGLAPLARQGWPARLLLLAVLARVGWQAVVGSPAAEAAWLGGPVRVEGHLAGIAAACLWLAGAAAWRIVREWAGPDGRSPDARPE</sequence>
<dbReference type="EMBL" id="JPGG01000016">
    <property type="protein sequence ID" value="KGC15384.1"/>
    <property type="molecule type" value="Genomic_DNA"/>
</dbReference>
<evidence type="ECO:0000313" key="8">
    <source>
        <dbReference type="Proteomes" id="UP000029590"/>
    </source>
</evidence>
<keyword evidence="2 5" id="KW-0812">Transmembrane</keyword>
<proteinExistence type="predicted"/>
<evidence type="ECO:0000256" key="3">
    <source>
        <dbReference type="ARBA" id="ARBA00022989"/>
    </source>
</evidence>
<accession>A0AAW3F2U4</accession>
<dbReference type="InterPro" id="IPR023826">
    <property type="entry name" value="Rhom-like_SP_proteobac"/>
</dbReference>
<dbReference type="InterPro" id="IPR022764">
    <property type="entry name" value="Peptidase_S54_rhomboid_dom"/>
</dbReference>
<comment type="caution">
    <text evidence="7">The sequence shown here is derived from an EMBL/GenBank/DDBJ whole genome shotgun (WGS) entry which is preliminary data.</text>
</comment>
<dbReference type="GO" id="GO:0016020">
    <property type="term" value="C:membrane"/>
    <property type="evidence" value="ECO:0007669"/>
    <property type="project" value="UniProtKB-SubCell"/>
</dbReference>
<evidence type="ECO:0000256" key="5">
    <source>
        <dbReference type="SAM" id="Phobius"/>
    </source>
</evidence>
<evidence type="ECO:0000256" key="1">
    <source>
        <dbReference type="ARBA" id="ARBA00004141"/>
    </source>
</evidence>
<evidence type="ECO:0000256" key="4">
    <source>
        <dbReference type="ARBA" id="ARBA00023136"/>
    </source>
</evidence>
<protein>
    <submittedName>
        <fullName evidence="7">Rhombosortase</fullName>
    </submittedName>
</protein>
<organism evidence="7 8">
    <name type="scientific">Burkholderia gladioli</name>
    <name type="common">Pseudomonas marginata</name>
    <name type="synonym">Phytomonas marginata</name>
    <dbReference type="NCBI Taxonomy" id="28095"/>
    <lineage>
        <taxon>Bacteria</taxon>
        <taxon>Pseudomonadati</taxon>
        <taxon>Pseudomonadota</taxon>
        <taxon>Betaproteobacteria</taxon>
        <taxon>Burkholderiales</taxon>
        <taxon>Burkholderiaceae</taxon>
        <taxon>Burkholderia</taxon>
    </lineage>
</organism>
<keyword evidence="3 5" id="KW-1133">Transmembrane helix</keyword>
<dbReference type="GO" id="GO:0004252">
    <property type="term" value="F:serine-type endopeptidase activity"/>
    <property type="evidence" value="ECO:0007669"/>
    <property type="project" value="InterPro"/>
</dbReference>
<name>A0AAW3F2U4_BURGA</name>
<evidence type="ECO:0000313" key="7">
    <source>
        <dbReference type="EMBL" id="KGC15384.1"/>
    </source>
</evidence>
<reference evidence="7 8" key="1">
    <citation type="submission" date="2014-04" db="EMBL/GenBank/DDBJ databases">
        <authorList>
            <person name="Bishop-Lilly K.A."/>
            <person name="Broomall S.M."/>
            <person name="Chain P.S."/>
            <person name="Chertkov O."/>
            <person name="Coyne S.R."/>
            <person name="Daligault H.E."/>
            <person name="Davenport K.W."/>
            <person name="Erkkila T."/>
            <person name="Frey K.G."/>
            <person name="Gibbons H.S."/>
            <person name="Gu W."/>
            <person name="Jaissle J."/>
            <person name="Johnson S.L."/>
            <person name="Koroleva G.I."/>
            <person name="Ladner J.T."/>
            <person name="Lo C.-C."/>
            <person name="Minogue T.D."/>
            <person name="Munk C."/>
            <person name="Palacios G.F."/>
            <person name="Redden C.L."/>
            <person name="Rosenzweig C.N."/>
            <person name="Scholz M.B."/>
            <person name="Teshima H."/>
            <person name="Xu Y."/>
        </authorList>
    </citation>
    <scope>NUCLEOTIDE SEQUENCE [LARGE SCALE GENOMIC DNA]</scope>
    <source>
        <strain evidence="8">gladioli</strain>
    </source>
</reference>
<dbReference type="SUPFAM" id="SSF144091">
    <property type="entry name" value="Rhomboid-like"/>
    <property type="match status" value="1"/>
</dbReference>
<evidence type="ECO:0000256" key="2">
    <source>
        <dbReference type="ARBA" id="ARBA00022692"/>
    </source>
</evidence>
<gene>
    <name evidence="7" type="primary">rrtA</name>
    <name evidence="7" type="ORF">DM48_1897</name>
</gene>
<dbReference type="InterPro" id="IPR035952">
    <property type="entry name" value="Rhomboid-like_sf"/>
</dbReference>
<dbReference type="KEGG" id="bgo:BM43_5868"/>
<feature type="domain" description="Peptidase S54 rhomboid" evidence="6">
    <location>
        <begin position="66"/>
        <end position="201"/>
    </location>
</feature>
<dbReference type="Proteomes" id="UP000029590">
    <property type="component" value="Unassembled WGS sequence"/>
</dbReference>
<dbReference type="Pfam" id="PF01694">
    <property type="entry name" value="Rhomboid"/>
    <property type="match status" value="1"/>
</dbReference>
<feature type="transmembrane region" description="Helical" evidence="5">
    <location>
        <begin position="129"/>
        <end position="147"/>
    </location>
</feature>
<dbReference type="Gene3D" id="1.20.1540.10">
    <property type="entry name" value="Rhomboid-like"/>
    <property type="match status" value="1"/>
</dbReference>
<comment type="subcellular location">
    <subcellularLocation>
        <location evidence="1">Membrane</location>
        <topology evidence="1">Multi-pass membrane protein</topology>
    </subcellularLocation>
</comment>
<dbReference type="AlphaFoldDB" id="A0AAW3F2U4"/>